<reference evidence="9" key="1">
    <citation type="submission" date="2011-07" db="EMBL/GenBank/DDBJ databases">
        <authorList>
            <consortium name="Caenorhabditis brenneri Sequencing and Analysis Consortium"/>
            <person name="Wilson R.K."/>
        </authorList>
    </citation>
    <scope>NUCLEOTIDE SEQUENCE [LARGE SCALE GENOMIC DNA]</scope>
    <source>
        <strain evidence="9">PB2801</strain>
    </source>
</reference>
<evidence type="ECO:0000256" key="3">
    <source>
        <dbReference type="ARBA" id="ARBA00022833"/>
    </source>
</evidence>
<dbReference type="STRING" id="135651.G0N206"/>
<evidence type="ECO:0000256" key="5">
    <source>
        <dbReference type="SAM" id="Coils"/>
    </source>
</evidence>
<keyword evidence="1" id="KW-0479">Metal-binding</keyword>
<dbReference type="GO" id="GO:0008270">
    <property type="term" value="F:zinc ion binding"/>
    <property type="evidence" value="ECO:0007669"/>
    <property type="project" value="UniProtKB-KW"/>
</dbReference>
<dbReference type="OMA" id="CITKSCL"/>
<dbReference type="SMART" id="SM00336">
    <property type="entry name" value="BBOX"/>
    <property type="match status" value="2"/>
</dbReference>
<dbReference type="SUPFAM" id="SSF57845">
    <property type="entry name" value="B-box zinc-binding domain"/>
    <property type="match status" value="1"/>
</dbReference>
<dbReference type="OrthoDB" id="5855028at2759"/>
<keyword evidence="5" id="KW-0175">Coiled coil</keyword>
<dbReference type="PROSITE" id="PS50119">
    <property type="entry name" value="ZF_BBOX"/>
    <property type="match status" value="1"/>
</dbReference>
<dbReference type="PANTHER" id="PTHR25462">
    <property type="entry name" value="BONUS, ISOFORM C-RELATED"/>
    <property type="match status" value="1"/>
</dbReference>
<evidence type="ECO:0000256" key="2">
    <source>
        <dbReference type="ARBA" id="ARBA00022771"/>
    </source>
</evidence>
<evidence type="ECO:0000256" key="6">
    <source>
        <dbReference type="SAM" id="MobiDB-lite"/>
    </source>
</evidence>
<dbReference type="Gene3D" id="3.30.160.60">
    <property type="entry name" value="Classic Zinc Finger"/>
    <property type="match status" value="1"/>
</dbReference>
<dbReference type="EMBL" id="GL379828">
    <property type="protein sequence ID" value="EGT50315.1"/>
    <property type="molecule type" value="Genomic_DNA"/>
</dbReference>
<feature type="region of interest" description="Disordered" evidence="6">
    <location>
        <begin position="328"/>
        <end position="363"/>
    </location>
</feature>
<evidence type="ECO:0000313" key="8">
    <source>
        <dbReference type="EMBL" id="EGT50315.1"/>
    </source>
</evidence>
<feature type="domain" description="B box-type" evidence="7">
    <location>
        <begin position="78"/>
        <end position="124"/>
    </location>
</feature>
<proteinExistence type="predicted"/>
<keyword evidence="9" id="KW-1185">Reference proteome</keyword>
<dbReference type="SUPFAM" id="SSF57850">
    <property type="entry name" value="RING/U-box"/>
    <property type="match status" value="1"/>
</dbReference>
<dbReference type="eggNOG" id="KOG4185">
    <property type="taxonomic scope" value="Eukaryota"/>
</dbReference>
<sequence length="363" mass="42559">MLECGHTYCLLCLKQKEKESAHKNFYLVALTPEYGRCPVDESRIYRDVEFRPTNCLILDLVDRLVEDRRKKAAKNVTDPFVPCFEDNNHESDVWCQDCEQTYCNECSTTVHTLKVLRAHKRVPVSERQIREIPACPIHPEKNASYVCLRPTCSAAEKIYCTLCQKARTHQGHKSKKIEEHIESNRKRLDEQHNRLSVSVNVLKKKSNDSKKALETFMDKEEIASGWKKYEDRLNRERELAQSRYAEWAVKMKEELKEEHIKCVRDLQQHQELLKKVSEKMRRKRTLYDINDITKERIQGFEKKTYPTLQDYDFPDGMGPIGPVVVKRNEDRTIPLEPVPEQVDAPEEPVDIDVDDDDDIQVLN</sequence>
<feature type="coiled-coil region" evidence="5">
    <location>
        <begin position="252"/>
        <end position="286"/>
    </location>
</feature>
<dbReference type="InterPro" id="IPR017907">
    <property type="entry name" value="Znf_RING_CS"/>
</dbReference>
<accession>G0N206</accession>
<organism evidence="9">
    <name type="scientific">Caenorhabditis brenneri</name>
    <name type="common">Nematode worm</name>
    <dbReference type="NCBI Taxonomy" id="135651"/>
    <lineage>
        <taxon>Eukaryota</taxon>
        <taxon>Metazoa</taxon>
        <taxon>Ecdysozoa</taxon>
        <taxon>Nematoda</taxon>
        <taxon>Chromadorea</taxon>
        <taxon>Rhabditida</taxon>
        <taxon>Rhabditina</taxon>
        <taxon>Rhabditomorpha</taxon>
        <taxon>Rhabditoidea</taxon>
        <taxon>Rhabditidae</taxon>
        <taxon>Peloderinae</taxon>
        <taxon>Caenorhabditis</taxon>
    </lineage>
</organism>
<dbReference type="InterPro" id="IPR047153">
    <property type="entry name" value="TRIM45/56/19-like"/>
</dbReference>
<dbReference type="InParanoid" id="G0N206"/>
<dbReference type="InterPro" id="IPR000315">
    <property type="entry name" value="Znf_B-box"/>
</dbReference>
<evidence type="ECO:0000256" key="1">
    <source>
        <dbReference type="ARBA" id="ARBA00022723"/>
    </source>
</evidence>
<dbReference type="PANTHER" id="PTHR25462:SF296">
    <property type="entry name" value="MEIOTIC P26, ISOFORM F"/>
    <property type="match status" value="1"/>
</dbReference>
<dbReference type="CDD" id="cd19774">
    <property type="entry name" value="Bbox2_TRIM23_C-IX_rpt2"/>
    <property type="match status" value="1"/>
</dbReference>
<dbReference type="Proteomes" id="UP000008068">
    <property type="component" value="Unassembled WGS sequence"/>
</dbReference>
<dbReference type="PROSITE" id="PS00518">
    <property type="entry name" value="ZF_RING_1"/>
    <property type="match status" value="1"/>
</dbReference>
<feature type="compositionally biased region" description="Acidic residues" evidence="6">
    <location>
        <begin position="343"/>
        <end position="363"/>
    </location>
</feature>
<dbReference type="HOGENOM" id="CLU_804692_0_0_1"/>
<keyword evidence="3" id="KW-0862">Zinc</keyword>
<dbReference type="AlphaFoldDB" id="G0N206"/>
<name>G0N206_CAEBE</name>
<gene>
    <name evidence="8" type="ORF">CAEBREN_14506</name>
</gene>
<evidence type="ECO:0000256" key="4">
    <source>
        <dbReference type="PROSITE-ProRule" id="PRU00024"/>
    </source>
</evidence>
<protein>
    <recommendedName>
        <fullName evidence="7">B box-type domain-containing protein</fullName>
    </recommendedName>
</protein>
<evidence type="ECO:0000313" key="9">
    <source>
        <dbReference type="Proteomes" id="UP000008068"/>
    </source>
</evidence>
<keyword evidence="2 4" id="KW-0863">Zinc-finger</keyword>
<evidence type="ECO:0000259" key="7">
    <source>
        <dbReference type="PROSITE" id="PS50119"/>
    </source>
</evidence>